<dbReference type="EC" id="3.1.-.-" evidence="2"/>
<evidence type="ECO:0000313" key="3">
    <source>
        <dbReference type="Proteomes" id="UP001517367"/>
    </source>
</evidence>
<dbReference type="InterPro" id="IPR004843">
    <property type="entry name" value="Calcineurin-like_PHP"/>
</dbReference>
<keyword evidence="2" id="KW-0378">Hydrolase</keyword>
<name>A0ABW9JFS4_9SPHI</name>
<dbReference type="Pfam" id="PF00149">
    <property type="entry name" value="Metallophos"/>
    <property type="match status" value="1"/>
</dbReference>
<accession>A0ABW9JFS4</accession>
<dbReference type="PANTHER" id="PTHR45867:SF3">
    <property type="entry name" value="ACID PHOSPHATASE TYPE 7"/>
    <property type="match status" value="1"/>
</dbReference>
<dbReference type="Gene3D" id="3.60.21.10">
    <property type="match status" value="1"/>
</dbReference>
<dbReference type="InterPro" id="IPR029052">
    <property type="entry name" value="Metallo-depent_PP-like"/>
</dbReference>
<feature type="domain" description="Calcineurin-like phosphoesterase" evidence="1">
    <location>
        <begin position="28"/>
        <end position="240"/>
    </location>
</feature>
<gene>
    <name evidence="2" type="ORF">E5L68_007560</name>
</gene>
<organism evidence="2 3">
    <name type="scientific">Pedobacter helvus</name>
    <dbReference type="NCBI Taxonomy" id="2563444"/>
    <lineage>
        <taxon>Bacteria</taxon>
        <taxon>Pseudomonadati</taxon>
        <taxon>Bacteroidota</taxon>
        <taxon>Sphingobacteriia</taxon>
        <taxon>Sphingobacteriales</taxon>
        <taxon>Sphingobacteriaceae</taxon>
        <taxon>Pedobacter</taxon>
    </lineage>
</organism>
<dbReference type="Proteomes" id="UP001517367">
    <property type="component" value="Unassembled WGS sequence"/>
</dbReference>
<keyword evidence="3" id="KW-1185">Reference proteome</keyword>
<dbReference type="PANTHER" id="PTHR45867">
    <property type="entry name" value="PURPLE ACID PHOSPHATASE"/>
    <property type="match status" value="1"/>
</dbReference>
<dbReference type="RefSeq" id="WP_138730450.1">
    <property type="nucleotide sequence ID" value="NZ_SRMP02000010.1"/>
</dbReference>
<dbReference type="SUPFAM" id="SSF56300">
    <property type="entry name" value="Metallo-dependent phosphatases"/>
    <property type="match status" value="1"/>
</dbReference>
<comment type="caution">
    <text evidence="2">The sequence shown here is derived from an EMBL/GenBank/DDBJ whole genome shotgun (WGS) entry which is preliminary data.</text>
</comment>
<dbReference type="EMBL" id="SRMP02000010">
    <property type="protein sequence ID" value="MFN0291244.1"/>
    <property type="molecule type" value="Genomic_DNA"/>
</dbReference>
<proteinExistence type="predicted"/>
<dbReference type="GO" id="GO:0016787">
    <property type="term" value="F:hydrolase activity"/>
    <property type="evidence" value="ECO:0007669"/>
    <property type="project" value="UniProtKB-KW"/>
</dbReference>
<evidence type="ECO:0000259" key="1">
    <source>
        <dbReference type="Pfam" id="PF00149"/>
    </source>
</evidence>
<sequence>MKQAIVILLCTILIICSSWQEKPKSKTIKIAVISDLNSSYGATVYHPDVYATLKELENIKPDIILCGGDMIAGQKASLTTEQTQAMWNSFDNNILKPIQRTKVPFGFTVGNHDASPSYQQDRELAKEFWLSKQKELGLNFIDQAHFPFYYSYQQDDLFFISWDAAGSKVNQEVFDWMEKQLQSKTAKKAKLRILLGHLPLYAIVASKNKPGEVLADNEKTNNFFEQNGIDLYISGHQHAYYPSFAKNLRLLNAGCIGEGPRPLLGDHQPAKRAYTIIEVPAKNAKKFSYQTFIPNTKNTIQLSDLPESVVGFNGISKKDLSSNKQ</sequence>
<evidence type="ECO:0000313" key="2">
    <source>
        <dbReference type="EMBL" id="MFN0291244.1"/>
    </source>
</evidence>
<protein>
    <submittedName>
        <fullName evidence="2">Metallophosphoesterase family protein</fullName>
        <ecNumber evidence="2">3.1.-.-</ecNumber>
    </submittedName>
</protein>
<reference evidence="2 3" key="1">
    <citation type="submission" date="2024-12" db="EMBL/GenBank/DDBJ databases">
        <authorList>
            <person name="Hu S."/>
        </authorList>
    </citation>
    <scope>NUCLEOTIDE SEQUENCE [LARGE SCALE GENOMIC DNA]</scope>
    <source>
        <strain evidence="2 3">P-25</strain>
    </source>
</reference>